<feature type="region of interest" description="Disordered" evidence="11">
    <location>
        <begin position="554"/>
        <end position="581"/>
    </location>
</feature>
<dbReference type="HOGENOM" id="CLU_281062_0_0_1"/>
<keyword evidence="5 10" id="KW-0547">Nucleotide-binding</keyword>
<keyword evidence="7 10" id="KW-0067">ATP-binding</keyword>
<keyword evidence="14" id="KW-1185">Reference proteome</keyword>
<dbReference type="Gene3D" id="1.10.510.10">
    <property type="entry name" value="Transferase(Phosphotransferase) domain 1"/>
    <property type="match status" value="1"/>
</dbReference>
<feature type="compositionally biased region" description="Polar residues" evidence="11">
    <location>
        <begin position="158"/>
        <end position="167"/>
    </location>
</feature>
<comment type="catalytic activity">
    <reaction evidence="8">
        <text>L-threonyl-[protein] + ATP = O-phospho-L-threonyl-[protein] + ADP + H(+)</text>
        <dbReference type="Rhea" id="RHEA:46608"/>
        <dbReference type="Rhea" id="RHEA-COMP:11060"/>
        <dbReference type="Rhea" id="RHEA-COMP:11605"/>
        <dbReference type="ChEBI" id="CHEBI:15378"/>
        <dbReference type="ChEBI" id="CHEBI:30013"/>
        <dbReference type="ChEBI" id="CHEBI:30616"/>
        <dbReference type="ChEBI" id="CHEBI:61977"/>
        <dbReference type="ChEBI" id="CHEBI:456216"/>
        <dbReference type="EC" id="2.7.11.25"/>
    </reaction>
</comment>
<evidence type="ECO:0000259" key="12">
    <source>
        <dbReference type="PROSITE" id="PS50011"/>
    </source>
</evidence>
<evidence type="ECO:0000256" key="7">
    <source>
        <dbReference type="ARBA" id="ARBA00022840"/>
    </source>
</evidence>
<evidence type="ECO:0000256" key="9">
    <source>
        <dbReference type="ARBA" id="ARBA00048329"/>
    </source>
</evidence>
<dbReference type="RefSeq" id="XP_013021787.1">
    <property type="nucleotide sequence ID" value="XM_013166333.1"/>
</dbReference>
<dbReference type="GO" id="GO:0000935">
    <property type="term" value="C:division septum"/>
    <property type="evidence" value="ECO:0007669"/>
    <property type="project" value="EnsemblFungi"/>
</dbReference>
<keyword evidence="6 13" id="KW-0418">Kinase</keyword>
<dbReference type="eggNOG" id="KOG0198">
    <property type="taxonomic scope" value="Eukaryota"/>
</dbReference>
<dbReference type="CDD" id="cd06629">
    <property type="entry name" value="STKc_Bck1_like"/>
    <property type="match status" value="1"/>
</dbReference>
<evidence type="ECO:0000256" key="8">
    <source>
        <dbReference type="ARBA" id="ARBA00047559"/>
    </source>
</evidence>
<dbReference type="EC" id="2.7.11.25" evidence="2"/>
<evidence type="ECO:0000256" key="5">
    <source>
        <dbReference type="ARBA" id="ARBA00022741"/>
    </source>
</evidence>
<dbReference type="SUPFAM" id="SSF56112">
    <property type="entry name" value="Protein kinase-like (PK-like)"/>
    <property type="match status" value="1"/>
</dbReference>
<dbReference type="OMA" id="GGAQYIE"/>
<reference evidence="13 14" key="1">
    <citation type="journal article" date="2011" name="Science">
        <title>Comparative functional genomics of the fission yeasts.</title>
        <authorList>
            <person name="Rhind N."/>
            <person name="Chen Z."/>
            <person name="Yassour M."/>
            <person name="Thompson D.A."/>
            <person name="Haas B.J."/>
            <person name="Habib N."/>
            <person name="Wapinski I."/>
            <person name="Roy S."/>
            <person name="Lin M.F."/>
            <person name="Heiman D.I."/>
            <person name="Young S.K."/>
            <person name="Furuya K."/>
            <person name="Guo Y."/>
            <person name="Pidoux A."/>
            <person name="Chen H.M."/>
            <person name="Robbertse B."/>
            <person name="Goldberg J.M."/>
            <person name="Aoki K."/>
            <person name="Bayne E.H."/>
            <person name="Berlin A.M."/>
            <person name="Desjardins C.A."/>
            <person name="Dobbs E."/>
            <person name="Dukaj L."/>
            <person name="Fan L."/>
            <person name="FitzGerald M.G."/>
            <person name="French C."/>
            <person name="Gujja S."/>
            <person name="Hansen K."/>
            <person name="Keifenheim D."/>
            <person name="Levin J.Z."/>
            <person name="Mosher R.A."/>
            <person name="Mueller C.A."/>
            <person name="Pfiffner J."/>
            <person name="Priest M."/>
            <person name="Russ C."/>
            <person name="Smialowska A."/>
            <person name="Swoboda P."/>
            <person name="Sykes S.M."/>
            <person name="Vaughn M."/>
            <person name="Vengrova S."/>
            <person name="Yoder R."/>
            <person name="Zeng Q."/>
            <person name="Allshire R."/>
            <person name="Baulcombe D."/>
            <person name="Birren B.W."/>
            <person name="Brown W."/>
            <person name="Ekwall K."/>
            <person name="Kellis M."/>
            <person name="Leatherwood J."/>
            <person name="Levin H."/>
            <person name="Margalit H."/>
            <person name="Martienssen R."/>
            <person name="Nieduszynski C.A."/>
            <person name="Spatafora J.W."/>
            <person name="Friedman N."/>
            <person name="Dalgaard J.Z."/>
            <person name="Baumann P."/>
            <person name="Niki H."/>
            <person name="Regev A."/>
            <person name="Nusbaum C."/>
        </authorList>
    </citation>
    <scope>NUCLEOTIDE SEQUENCE [LARGE SCALE GENOMIC DNA]</scope>
    <source>
        <strain evidence="14">OY26 / ATCC MYA-4695 / CBS 11777 / NBRC 106824 / NRRL Y48691</strain>
    </source>
</reference>
<dbReference type="GeneID" id="25038385"/>
<dbReference type="InterPro" id="IPR000719">
    <property type="entry name" value="Prot_kinase_dom"/>
</dbReference>
<dbReference type="FunFam" id="3.30.200.20:FF:000387">
    <property type="entry name" value="Serine/threonine-protein kinase STE11"/>
    <property type="match status" value="1"/>
</dbReference>
<feature type="domain" description="Protein kinase" evidence="12">
    <location>
        <begin position="830"/>
        <end position="1099"/>
    </location>
</feature>
<dbReference type="InterPro" id="IPR017441">
    <property type="entry name" value="Protein_kinase_ATP_BS"/>
</dbReference>
<dbReference type="Pfam" id="PF00069">
    <property type="entry name" value="Pkinase"/>
    <property type="match status" value="1"/>
</dbReference>
<dbReference type="InterPro" id="IPR008271">
    <property type="entry name" value="Ser/Thr_kinase_AS"/>
</dbReference>
<dbReference type="AlphaFoldDB" id="S9W2A7"/>
<keyword evidence="3" id="KW-0723">Serine/threonine-protein kinase</keyword>
<dbReference type="GO" id="GO:0005737">
    <property type="term" value="C:cytoplasm"/>
    <property type="evidence" value="ECO:0007669"/>
    <property type="project" value="EnsemblFungi"/>
</dbReference>
<dbReference type="PANTHER" id="PTHR48016:SF48">
    <property type="entry name" value="SERINE_THREONINE-PROTEIN KINASE BCK1_SLK1_SSP31"/>
    <property type="match status" value="1"/>
</dbReference>
<evidence type="ECO:0000256" key="10">
    <source>
        <dbReference type="PROSITE-ProRule" id="PRU10141"/>
    </source>
</evidence>
<sequence>MSSRASSASRISDGRNSPALFVDSLMARNALSIDENYWNGENVLDFLQVHDLQNSWKDIFLAEKVEGQAFVSLVNYGNTLDLAQKYNKPDEEAIQLTNRVRQALFSSVDSSVFESARRLNSPKSVDSSLSKGEDVSSVNDFNVSSFLNKIGYRTRKNSSSEWLTGSSEGFPGQDSMIATEELPRNSSSSSVDSLRRSEYFSTSEGQKKQSSIGDAKISGSKGANRKQSTDYKEKSNNFLKKFRMPGFSREKEKDKPKEKSLFPTSPSAKVFSKLNQKNTSETTFSETWVPRVHRLESQIGLGTKKQVFVLVTTDDESFTAVNVTNVNSAYQLRETLARSASLNCSPADCNIYLTEVGGAQYIEALDDIKLDITRRYVDEFGTIKFFIIPARETSVPEKLASDTVSVSSKSSNSNFIKRPGDDIKYFQNINSNPQSRRQIRHSVLTSDFDKETPVNTLPVSIHNENKLAEKKLGSAPNLAVLQESPSRRFRGFEKIRGAKGEMAARILDGTEEGTEKNRFRVLRPHKKVTLKLPSSASSMSSELSPKPSLMGRNFIAHRDPPSPPPNHDATPRRTNTITKRSSLRYVNSSHLNEVEDTKNIETDFANNTSKPINLENDFSFDNAPAFDESEIPNDTFWAVQPKKLQEDVPELLKKRNSPIRLSPIMTDKQLNQPTVPEFSHGDDLALNLSPLSHHMRGMNVNDEASISLQDKEKTKWEVRPSADDLYKNVDQFFPRYNLDNVLVPDQSKVVSSPSKTSIRPKVKSVRFLAREVFEARKALLRNNRKHKGGNLLRRSSTKFWGSKIEEVKPEGNDASNSIISPSNDSATFKWLKGELIGNGTYGRVFIAMNVNTGELIAVKQVEIPQTVNTYHERLWKNIVDSINSEIETMADLEHINVVQYLGFEKTDTDISIFLEYVSGGSVGRCLRNFGPFEDSVVRFITKQVLQGLAYLHSKGIIHRDLKADNLLIDFDGICKISDFGISKHSENVYGNDANLSMQGTIFWMAPEVIDSNHRGYSAKVDIWSLGCVVLEMLAGHRPWSTDEAIQAMFKLGNEKKAPPLPTELRKNISDDSINFLNACFMIDADKRPTAEELLSHSFLELDSAFNFESTELYRLLHEKHAK</sequence>
<feature type="compositionally biased region" description="Basic and acidic residues" evidence="11">
    <location>
        <begin position="248"/>
        <end position="260"/>
    </location>
</feature>
<evidence type="ECO:0000256" key="11">
    <source>
        <dbReference type="SAM" id="MobiDB-lite"/>
    </source>
</evidence>
<dbReference type="InterPro" id="IPR050538">
    <property type="entry name" value="MAP_kinase_kinase_kinase"/>
</dbReference>
<comment type="similarity">
    <text evidence="1">Belongs to the protein kinase superfamily. STE Ser/Thr protein kinase family. MAP kinase kinase kinase subfamily.</text>
</comment>
<dbReference type="Proteomes" id="UP000015464">
    <property type="component" value="Unassembled WGS sequence"/>
</dbReference>
<dbReference type="GO" id="GO:0071852">
    <property type="term" value="P:fungal-type cell wall organization or biogenesis"/>
    <property type="evidence" value="ECO:0007669"/>
    <property type="project" value="EnsemblFungi"/>
</dbReference>
<evidence type="ECO:0000313" key="13">
    <source>
        <dbReference type="EMBL" id="EPY54178.1"/>
    </source>
</evidence>
<protein>
    <recommendedName>
        <fullName evidence="2">mitogen-activated protein kinase kinase kinase</fullName>
        <ecNumber evidence="2">2.7.11.25</ecNumber>
    </recommendedName>
</protein>
<feature type="compositionally biased region" description="Polar residues" evidence="11">
    <location>
        <begin position="199"/>
        <end position="212"/>
    </location>
</feature>
<dbReference type="PROSITE" id="PS50011">
    <property type="entry name" value="PROTEIN_KINASE_DOM"/>
    <property type="match status" value="1"/>
</dbReference>
<name>S9W2A7_SCHCR</name>
<comment type="catalytic activity">
    <reaction evidence="9">
        <text>L-seryl-[protein] + ATP = O-phospho-L-seryl-[protein] + ADP + H(+)</text>
        <dbReference type="Rhea" id="RHEA:17989"/>
        <dbReference type="Rhea" id="RHEA-COMP:9863"/>
        <dbReference type="Rhea" id="RHEA-COMP:11604"/>
        <dbReference type="ChEBI" id="CHEBI:15378"/>
        <dbReference type="ChEBI" id="CHEBI:29999"/>
        <dbReference type="ChEBI" id="CHEBI:30616"/>
        <dbReference type="ChEBI" id="CHEBI:83421"/>
        <dbReference type="ChEBI" id="CHEBI:456216"/>
        <dbReference type="EC" id="2.7.11.25"/>
    </reaction>
</comment>
<dbReference type="PROSITE" id="PS00108">
    <property type="entry name" value="PROTEIN_KINASE_ST"/>
    <property type="match status" value="1"/>
</dbReference>
<dbReference type="FunFam" id="1.10.510.10:FF:000182">
    <property type="entry name" value="MAP kinase kinase kinase mkh1"/>
    <property type="match status" value="1"/>
</dbReference>
<evidence type="ECO:0000313" key="14">
    <source>
        <dbReference type="Proteomes" id="UP000015464"/>
    </source>
</evidence>
<dbReference type="GO" id="GO:0004709">
    <property type="term" value="F:MAP kinase kinase kinase activity"/>
    <property type="evidence" value="ECO:0007669"/>
    <property type="project" value="UniProtKB-EC"/>
</dbReference>
<feature type="compositionally biased region" description="Polar residues" evidence="11">
    <location>
        <begin position="572"/>
        <end position="581"/>
    </location>
</feature>
<dbReference type="GO" id="GO:0000196">
    <property type="term" value="P:cell integrity MAPK cascade"/>
    <property type="evidence" value="ECO:0007669"/>
    <property type="project" value="EnsemblFungi"/>
</dbReference>
<keyword evidence="4" id="KW-0808">Transferase</keyword>
<evidence type="ECO:0000256" key="3">
    <source>
        <dbReference type="ARBA" id="ARBA00022527"/>
    </source>
</evidence>
<organism evidence="13 14">
    <name type="scientific">Schizosaccharomyces cryophilus (strain OY26 / ATCC MYA-4695 / CBS 11777 / NBRC 106824 / NRRL Y48691)</name>
    <name type="common">Fission yeast</name>
    <dbReference type="NCBI Taxonomy" id="653667"/>
    <lineage>
        <taxon>Eukaryota</taxon>
        <taxon>Fungi</taxon>
        <taxon>Dikarya</taxon>
        <taxon>Ascomycota</taxon>
        <taxon>Taphrinomycotina</taxon>
        <taxon>Schizosaccharomycetes</taxon>
        <taxon>Schizosaccharomycetales</taxon>
        <taxon>Schizosaccharomycetaceae</taxon>
        <taxon>Schizosaccharomyces</taxon>
    </lineage>
</organism>
<dbReference type="GO" id="GO:0005524">
    <property type="term" value="F:ATP binding"/>
    <property type="evidence" value="ECO:0007669"/>
    <property type="project" value="UniProtKB-UniRule"/>
</dbReference>
<dbReference type="OrthoDB" id="266718at2759"/>
<proteinExistence type="inferred from homology"/>
<evidence type="ECO:0000256" key="2">
    <source>
        <dbReference type="ARBA" id="ARBA00012406"/>
    </source>
</evidence>
<dbReference type="PROSITE" id="PS00107">
    <property type="entry name" value="PROTEIN_KINASE_ATP"/>
    <property type="match status" value="1"/>
</dbReference>
<evidence type="ECO:0000256" key="4">
    <source>
        <dbReference type="ARBA" id="ARBA00022679"/>
    </source>
</evidence>
<evidence type="ECO:0000256" key="6">
    <source>
        <dbReference type="ARBA" id="ARBA00022777"/>
    </source>
</evidence>
<evidence type="ECO:0000256" key="1">
    <source>
        <dbReference type="ARBA" id="ARBA00006529"/>
    </source>
</evidence>
<accession>S9W2A7</accession>
<feature type="binding site" evidence="10">
    <location>
        <position position="859"/>
    </location>
    <ligand>
        <name>ATP</name>
        <dbReference type="ChEBI" id="CHEBI:30616"/>
    </ligand>
</feature>
<dbReference type="STRING" id="653667.S9W2A7"/>
<dbReference type="EMBL" id="KE546988">
    <property type="protein sequence ID" value="EPY54178.1"/>
    <property type="molecule type" value="Genomic_DNA"/>
</dbReference>
<dbReference type="PANTHER" id="PTHR48016">
    <property type="entry name" value="MAP KINASE KINASE KINASE SSK2-RELATED-RELATED"/>
    <property type="match status" value="1"/>
</dbReference>
<feature type="region of interest" description="Disordered" evidence="11">
    <location>
        <begin position="158"/>
        <end position="265"/>
    </location>
</feature>
<dbReference type="SMART" id="SM00220">
    <property type="entry name" value="S_TKc"/>
    <property type="match status" value="1"/>
</dbReference>
<gene>
    <name evidence="13" type="ORF">SPOG_04071</name>
</gene>
<dbReference type="InterPro" id="IPR011009">
    <property type="entry name" value="Kinase-like_dom_sf"/>
</dbReference>